<protein>
    <submittedName>
        <fullName evidence="1">Uncharacterized protein</fullName>
    </submittedName>
</protein>
<gene>
    <name evidence="1" type="ORF">MM415A01331_0004</name>
</gene>
<proteinExistence type="predicted"/>
<reference evidence="1" key="1">
    <citation type="submission" date="2020-03" db="EMBL/GenBank/DDBJ databases">
        <title>The deep terrestrial virosphere.</title>
        <authorList>
            <person name="Holmfeldt K."/>
            <person name="Nilsson E."/>
            <person name="Simone D."/>
            <person name="Lopez-Fernandez M."/>
            <person name="Wu X."/>
            <person name="de Brujin I."/>
            <person name="Lundin D."/>
            <person name="Andersson A."/>
            <person name="Bertilsson S."/>
            <person name="Dopson M."/>
        </authorList>
    </citation>
    <scope>NUCLEOTIDE SEQUENCE</scope>
    <source>
        <strain evidence="1">MM415A01331</strain>
    </source>
</reference>
<accession>A0A6M3K580</accession>
<dbReference type="AlphaFoldDB" id="A0A6M3K580"/>
<dbReference type="EMBL" id="MT142275">
    <property type="protein sequence ID" value="QJA77294.1"/>
    <property type="molecule type" value="Genomic_DNA"/>
</dbReference>
<evidence type="ECO:0000313" key="1">
    <source>
        <dbReference type="EMBL" id="QJA77294.1"/>
    </source>
</evidence>
<organism evidence="1">
    <name type="scientific">viral metagenome</name>
    <dbReference type="NCBI Taxonomy" id="1070528"/>
    <lineage>
        <taxon>unclassified sequences</taxon>
        <taxon>metagenomes</taxon>
        <taxon>organismal metagenomes</taxon>
    </lineage>
</organism>
<sequence length="127" mass="14501">MSVDWQIFSLESGNTYTLDLLISRPNADIETQHVSNLVVIQLSDGTEAFVQPETKYIKEVITMLFIDTTSAFRTLIQNYIIAGDKLKIITHDSQIFYGYIIDMKRVWLVGVSPNQYDVTVSFKETIS</sequence>
<name>A0A6M3K580_9ZZZZ</name>